<feature type="non-terminal residue" evidence="4">
    <location>
        <position position="257"/>
    </location>
</feature>
<name>X1V8K9_9ZZZZ</name>
<comment type="similarity">
    <text evidence="1">Belongs to the bacterial solute-binding protein 7 family.</text>
</comment>
<protein>
    <submittedName>
        <fullName evidence="4">Uncharacterized protein</fullName>
    </submittedName>
</protein>
<evidence type="ECO:0000313" key="4">
    <source>
        <dbReference type="EMBL" id="GAJ12702.1"/>
    </source>
</evidence>
<evidence type="ECO:0000256" key="3">
    <source>
        <dbReference type="ARBA" id="ARBA00022729"/>
    </source>
</evidence>
<keyword evidence="2" id="KW-0813">Transport</keyword>
<organism evidence="4">
    <name type="scientific">marine sediment metagenome</name>
    <dbReference type="NCBI Taxonomy" id="412755"/>
    <lineage>
        <taxon>unclassified sequences</taxon>
        <taxon>metagenomes</taxon>
        <taxon>ecological metagenomes</taxon>
    </lineage>
</organism>
<dbReference type="NCBIfam" id="NF037995">
    <property type="entry name" value="TRAP_S1"/>
    <property type="match status" value="1"/>
</dbReference>
<dbReference type="GO" id="GO:0055085">
    <property type="term" value="P:transmembrane transport"/>
    <property type="evidence" value="ECO:0007669"/>
    <property type="project" value="InterPro"/>
</dbReference>
<dbReference type="AlphaFoldDB" id="X1V8K9"/>
<dbReference type="Pfam" id="PF03480">
    <property type="entry name" value="DctP"/>
    <property type="match status" value="1"/>
</dbReference>
<feature type="non-terminal residue" evidence="4">
    <location>
        <position position="1"/>
    </location>
</feature>
<keyword evidence="3" id="KW-0732">Signal</keyword>
<dbReference type="PANTHER" id="PTHR33376:SF7">
    <property type="entry name" value="C4-DICARBOXYLATE-BINDING PROTEIN DCTB"/>
    <property type="match status" value="1"/>
</dbReference>
<dbReference type="Gene3D" id="3.40.190.170">
    <property type="entry name" value="Bacterial extracellular solute-binding protein, family 7"/>
    <property type="match status" value="1"/>
</dbReference>
<gene>
    <name evidence="4" type="ORF">S12H4_44048</name>
</gene>
<proteinExistence type="inferred from homology"/>
<dbReference type="PANTHER" id="PTHR33376">
    <property type="match status" value="1"/>
</dbReference>
<sequence length="257" mass="29618">AAQADYQYKWRLPQVHPVGSDYDLRAVAFADEVREKTEGRIDITVYSGGVLGDWVECYERVMRGDYEVTLTPIAPTYDPRLNIAYYMPYLFTSTEKAKEAYKQGGWVFNMVEDLLLDQGIKGLALFPAGWAGITTTEEPEGWGEMKANKMKVRVMPLKACELTWQRLGYIPTTIPYSEAFSAIERGVADGECGGPPFQGYQFRDIQGVWIQYNDYLEPWWFYMNLELWNTLTEDDQKVVLEAAEKQVQGRWDYFLAE</sequence>
<evidence type="ECO:0000256" key="1">
    <source>
        <dbReference type="ARBA" id="ARBA00009023"/>
    </source>
</evidence>
<dbReference type="EMBL" id="BARW01027099">
    <property type="protein sequence ID" value="GAJ12702.1"/>
    <property type="molecule type" value="Genomic_DNA"/>
</dbReference>
<accession>X1V8K9</accession>
<dbReference type="InterPro" id="IPR038404">
    <property type="entry name" value="TRAP_DctP_sf"/>
</dbReference>
<comment type="caution">
    <text evidence="4">The sequence shown here is derived from an EMBL/GenBank/DDBJ whole genome shotgun (WGS) entry which is preliminary data.</text>
</comment>
<dbReference type="InterPro" id="IPR018389">
    <property type="entry name" value="DctP_fam"/>
</dbReference>
<reference evidence="4" key="1">
    <citation type="journal article" date="2014" name="Front. Microbiol.">
        <title>High frequency of phylogenetically diverse reductive dehalogenase-homologous genes in deep subseafloor sedimentary metagenomes.</title>
        <authorList>
            <person name="Kawai M."/>
            <person name="Futagami T."/>
            <person name="Toyoda A."/>
            <person name="Takaki Y."/>
            <person name="Nishi S."/>
            <person name="Hori S."/>
            <person name="Arai W."/>
            <person name="Tsubouchi T."/>
            <person name="Morono Y."/>
            <person name="Uchiyama I."/>
            <person name="Ito T."/>
            <person name="Fujiyama A."/>
            <person name="Inagaki F."/>
            <person name="Takami H."/>
        </authorList>
    </citation>
    <scope>NUCLEOTIDE SEQUENCE</scope>
    <source>
        <strain evidence="4">Expedition CK06-06</strain>
    </source>
</reference>
<evidence type="ECO:0000256" key="2">
    <source>
        <dbReference type="ARBA" id="ARBA00022448"/>
    </source>
</evidence>